<keyword evidence="1" id="KW-0472">Membrane</keyword>
<feature type="transmembrane region" description="Helical" evidence="1">
    <location>
        <begin position="40"/>
        <end position="60"/>
    </location>
</feature>
<organism evidence="2 3">
    <name type="scientific">Ideonella dechloratans</name>
    <dbReference type="NCBI Taxonomy" id="36863"/>
    <lineage>
        <taxon>Bacteria</taxon>
        <taxon>Pseudomonadati</taxon>
        <taxon>Pseudomonadota</taxon>
        <taxon>Betaproteobacteria</taxon>
        <taxon>Burkholderiales</taxon>
        <taxon>Sphaerotilaceae</taxon>
        <taxon>Ideonella</taxon>
    </lineage>
</organism>
<evidence type="ECO:0000313" key="3">
    <source>
        <dbReference type="Proteomes" id="UP000430120"/>
    </source>
</evidence>
<feature type="transmembrane region" description="Helical" evidence="1">
    <location>
        <begin position="72"/>
        <end position="93"/>
    </location>
</feature>
<evidence type="ECO:0000313" key="2">
    <source>
        <dbReference type="EMBL" id="KAB0583971.1"/>
    </source>
</evidence>
<protein>
    <recommendedName>
        <fullName evidence="4">DUF3995 domain-containing protein</fullName>
    </recommendedName>
</protein>
<proteinExistence type="predicted"/>
<dbReference type="RefSeq" id="WP_151123227.1">
    <property type="nucleotide sequence ID" value="NZ_CP088082.1"/>
</dbReference>
<reference evidence="2 3" key="1">
    <citation type="submission" date="2019-09" db="EMBL/GenBank/DDBJ databases">
        <title>Draft genome sequences of 48 bacterial type strains from the CCUG.</title>
        <authorList>
            <person name="Tunovic T."/>
            <person name="Pineiro-Iglesias B."/>
            <person name="Unosson C."/>
            <person name="Inganas E."/>
            <person name="Ohlen M."/>
            <person name="Cardew S."/>
            <person name="Jensie-Markopoulos S."/>
            <person name="Salva-Serra F."/>
            <person name="Jaen-Luchoro D."/>
            <person name="Karlsson R."/>
            <person name="Svensson-Stadler L."/>
            <person name="Chun J."/>
            <person name="Moore E."/>
        </authorList>
    </citation>
    <scope>NUCLEOTIDE SEQUENCE [LARGE SCALE GENOMIC DNA]</scope>
    <source>
        <strain evidence="2 3">CCUG 30977</strain>
    </source>
</reference>
<keyword evidence="1" id="KW-0812">Transmembrane</keyword>
<dbReference type="OrthoDB" id="5518745at2"/>
<name>A0A643FFW8_IDEDE</name>
<evidence type="ECO:0008006" key="4">
    <source>
        <dbReference type="Google" id="ProtNLM"/>
    </source>
</evidence>
<accession>A0A643FFW8</accession>
<dbReference type="EMBL" id="VZPB01000009">
    <property type="protein sequence ID" value="KAB0583971.1"/>
    <property type="molecule type" value="Genomic_DNA"/>
</dbReference>
<gene>
    <name evidence="2" type="ORF">F7Q92_05735</name>
</gene>
<dbReference type="Proteomes" id="UP000430120">
    <property type="component" value="Unassembled WGS sequence"/>
</dbReference>
<feature type="transmembrane region" description="Helical" evidence="1">
    <location>
        <begin position="113"/>
        <end position="130"/>
    </location>
</feature>
<dbReference type="AlphaFoldDB" id="A0A643FFW8"/>
<comment type="caution">
    <text evidence="2">The sequence shown here is derived from an EMBL/GenBank/DDBJ whole genome shotgun (WGS) entry which is preliminary data.</text>
</comment>
<sequence>MSLDLLLRSLALCVVLAGVETLHGIARTVWLVPALGKDRALKLSIVTGSLLAFGVCLLLVPGIGLHGPVAHLGLGLGLAGFMALFDLALGRWVLRRRWSQALADFDPRTGNRLVFGLALLVVFPLLVSWLRPPG</sequence>
<evidence type="ECO:0000256" key="1">
    <source>
        <dbReference type="SAM" id="Phobius"/>
    </source>
</evidence>
<keyword evidence="1" id="KW-1133">Transmembrane helix</keyword>
<keyword evidence="3" id="KW-1185">Reference proteome</keyword>